<dbReference type="AlphaFoldDB" id="A0A6M3X4P4"/>
<reference evidence="3" key="1">
    <citation type="submission" date="2020-03" db="EMBL/GenBank/DDBJ databases">
        <title>The deep terrestrial virosphere.</title>
        <authorList>
            <person name="Holmfeldt K."/>
            <person name="Nilsson E."/>
            <person name="Simone D."/>
            <person name="Lopez-Fernandez M."/>
            <person name="Wu X."/>
            <person name="de Brujin I."/>
            <person name="Lundin D."/>
            <person name="Andersson A."/>
            <person name="Bertilsson S."/>
            <person name="Dopson M."/>
        </authorList>
    </citation>
    <scope>NUCLEOTIDE SEQUENCE</scope>
    <source>
        <strain evidence="3">MM171A02554</strain>
        <strain evidence="2">MM171B01072</strain>
        <strain evidence="1">MM415A01300</strain>
    </source>
</reference>
<dbReference type="EMBL" id="MT143806">
    <property type="protein sequence ID" value="QJB02762.1"/>
    <property type="molecule type" value="Genomic_DNA"/>
</dbReference>
<evidence type="ECO:0000313" key="3">
    <source>
        <dbReference type="EMBL" id="QJH92681.1"/>
    </source>
</evidence>
<dbReference type="EMBL" id="MT143911">
    <property type="protein sequence ID" value="QJH92681.1"/>
    <property type="molecule type" value="Genomic_DNA"/>
</dbReference>
<sequence length="49" mass="5724">MPCYQVRTVSVEFKISNIDLLKKAIEKMEGTYLLNTEQIEEGDEPLMFQ</sequence>
<dbReference type="EMBL" id="MT142284">
    <property type="protein sequence ID" value="QJA77476.1"/>
    <property type="molecule type" value="Genomic_DNA"/>
</dbReference>
<protein>
    <submittedName>
        <fullName evidence="3">Uncharacterized protein</fullName>
    </submittedName>
</protein>
<gene>
    <name evidence="3" type="ORF">MM171A02554_0005</name>
    <name evidence="2" type="ORF">MM171B01072_0005</name>
    <name evidence="1" type="ORF">MM415A01300_0021</name>
</gene>
<organism evidence="3">
    <name type="scientific">viral metagenome</name>
    <dbReference type="NCBI Taxonomy" id="1070528"/>
    <lineage>
        <taxon>unclassified sequences</taxon>
        <taxon>metagenomes</taxon>
        <taxon>organismal metagenomes</taxon>
    </lineage>
</organism>
<accession>A0A6M3X4P4</accession>
<evidence type="ECO:0000313" key="2">
    <source>
        <dbReference type="EMBL" id="QJB02762.1"/>
    </source>
</evidence>
<evidence type="ECO:0000313" key="1">
    <source>
        <dbReference type="EMBL" id="QJA77476.1"/>
    </source>
</evidence>
<name>A0A6M3X4P4_9ZZZZ</name>
<proteinExistence type="predicted"/>